<sequence length="79" mass="8572">MGLAAQSASGYGSPQFDTGFPSPDLASPAREAGSPPVAPRRTTRRQRRRSEGSKRRGWPRQEGECCGWSGDLPELWVVA</sequence>
<keyword evidence="3" id="KW-1185">Reference proteome</keyword>
<reference evidence="2" key="2">
    <citation type="submission" date="2018-04" db="EMBL/GenBank/DDBJ databases">
        <title>OnivRS2 (Oryza nivara Reference Sequence Version 2).</title>
        <authorList>
            <person name="Zhang J."/>
            <person name="Kudrna D."/>
            <person name="Lee S."/>
            <person name="Talag J."/>
            <person name="Rajasekar S."/>
            <person name="Welchert J."/>
            <person name="Hsing Y.-I."/>
            <person name="Wing R.A."/>
        </authorList>
    </citation>
    <scope>NUCLEOTIDE SEQUENCE [LARGE SCALE GENOMIC DNA]</scope>
    <source>
        <strain evidence="2">SL10</strain>
    </source>
</reference>
<reference evidence="2" key="1">
    <citation type="submission" date="2015-04" db="UniProtKB">
        <authorList>
            <consortium name="EnsemblPlants"/>
        </authorList>
    </citation>
    <scope>IDENTIFICATION</scope>
    <source>
        <strain evidence="2">SL10</strain>
    </source>
</reference>
<name>A0A0E0H9I9_ORYNI</name>
<evidence type="ECO:0000256" key="1">
    <source>
        <dbReference type="SAM" id="MobiDB-lite"/>
    </source>
</evidence>
<dbReference type="AlphaFoldDB" id="A0A0E0H9I9"/>
<feature type="compositionally biased region" description="Polar residues" evidence="1">
    <location>
        <begin position="1"/>
        <end position="16"/>
    </location>
</feature>
<feature type="region of interest" description="Disordered" evidence="1">
    <location>
        <begin position="1"/>
        <end position="64"/>
    </location>
</feature>
<evidence type="ECO:0000313" key="3">
    <source>
        <dbReference type="Proteomes" id="UP000006591"/>
    </source>
</evidence>
<dbReference type="Gramene" id="ONIVA05G03550.1">
    <property type="protein sequence ID" value="ONIVA05G03550.1"/>
    <property type="gene ID" value="ONIVA05G03550"/>
</dbReference>
<organism evidence="2">
    <name type="scientific">Oryza nivara</name>
    <name type="common">Indian wild rice</name>
    <name type="synonym">Oryza sativa f. spontanea</name>
    <dbReference type="NCBI Taxonomy" id="4536"/>
    <lineage>
        <taxon>Eukaryota</taxon>
        <taxon>Viridiplantae</taxon>
        <taxon>Streptophyta</taxon>
        <taxon>Embryophyta</taxon>
        <taxon>Tracheophyta</taxon>
        <taxon>Spermatophyta</taxon>
        <taxon>Magnoliopsida</taxon>
        <taxon>Liliopsida</taxon>
        <taxon>Poales</taxon>
        <taxon>Poaceae</taxon>
        <taxon>BOP clade</taxon>
        <taxon>Oryzoideae</taxon>
        <taxon>Oryzeae</taxon>
        <taxon>Oryzinae</taxon>
        <taxon>Oryza</taxon>
    </lineage>
</organism>
<dbReference type="EnsemblPlants" id="ONIVA05G03550.1">
    <property type="protein sequence ID" value="ONIVA05G03550.1"/>
    <property type="gene ID" value="ONIVA05G03550"/>
</dbReference>
<evidence type="ECO:0000313" key="2">
    <source>
        <dbReference type="EnsemblPlants" id="ONIVA05G03550.1"/>
    </source>
</evidence>
<accession>A0A0E0H9I9</accession>
<dbReference type="HOGENOM" id="CLU_2610159_0_0_1"/>
<proteinExistence type="predicted"/>
<feature type="compositionally biased region" description="Basic and acidic residues" evidence="1">
    <location>
        <begin position="49"/>
        <end position="63"/>
    </location>
</feature>
<protein>
    <submittedName>
        <fullName evidence="2">Uncharacterized protein</fullName>
    </submittedName>
</protein>
<dbReference type="Proteomes" id="UP000006591">
    <property type="component" value="Chromosome 5"/>
</dbReference>